<protein>
    <submittedName>
        <fullName evidence="2">Gluzincin</fullName>
    </submittedName>
</protein>
<dbReference type="InterPro" id="IPR000718">
    <property type="entry name" value="Peptidase_M13"/>
</dbReference>
<accession>A0A224Y624</accession>
<dbReference type="GO" id="GO:0004222">
    <property type="term" value="F:metalloendopeptidase activity"/>
    <property type="evidence" value="ECO:0007669"/>
    <property type="project" value="InterPro"/>
</dbReference>
<proteinExistence type="predicted"/>
<sequence length="167" mass="19031">MTHGFDDTGSQFDANGALKQWWTNETRTKFNDKAKCFIEQYGNITDEEANMTISGKNTVGENIADNGGMRMAYKAYEKLLEDECGGEDTRLPGLEHLSGRQLFFIGEAMVWCSQMRKEAKQHLIQYDPHSPEDLRVNIPMQNMKEFSTVFNCPANSTMNASNRCVLW</sequence>
<dbReference type="PANTHER" id="PTHR11733:SF133">
    <property type="entry name" value="PHOSPHATE-REGULATING NEUTRAL ENDOPEPTIDASE PHEX"/>
    <property type="match status" value="1"/>
</dbReference>
<dbReference type="InterPro" id="IPR018497">
    <property type="entry name" value="Peptidase_M13_C"/>
</dbReference>
<dbReference type="EMBL" id="GFPF01001009">
    <property type="protein sequence ID" value="MAA12155.1"/>
    <property type="molecule type" value="Transcribed_RNA"/>
</dbReference>
<dbReference type="PANTHER" id="PTHR11733">
    <property type="entry name" value="ZINC METALLOPROTEASE FAMILY M13 NEPRILYSIN-RELATED"/>
    <property type="match status" value="1"/>
</dbReference>
<evidence type="ECO:0000313" key="2">
    <source>
        <dbReference type="EMBL" id="MAA12155.1"/>
    </source>
</evidence>
<dbReference type="PROSITE" id="PS51885">
    <property type="entry name" value="NEPRILYSIN"/>
    <property type="match status" value="1"/>
</dbReference>
<dbReference type="SUPFAM" id="SSF55486">
    <property type="entry name" value="Metalloproteases ('zincins'), catalytic domain"/>
    <property type="match status" value="1"/>
</dbReference>
<organism evidence="2">
    <name type="scientific">Rhipicephalus zambeziensis</name>
    <dbReference type="NCBI Taxonomy" id="60191"/>
    <lineage>
        <taxon>Eukaryota</taxon>
        <taxon>Metazoa</taxon>
        <taxon>Ecdysozoa</taxon>
        <taxon>Arthropoda</taxon>
        <taxon>Chelicerata</taxon>
        <taxon>Arachnida</taxon>
        <taxon>Acari</taxon>
        <taxon>Parasitiformes</taxon>
        <taxon>Ixodida</taxon>
        <taxon>Ixodoidea</taxon>
        <taxon>Ixodidae</taxon>
        <taxon>Rhipicephalinae</taxon>
        <taxon>Rhipicephalus</taxon>
        <taxon>Rhipicephalus</taxon>
    </lineage>
</organism>
<dbReference type="InterPro" id="IPR024079">
    <property type="entry name" value="MetalloPept_cat_dom_sf"/>
</dbReference>
<evidence type="ECO:0000259" key="1">
    <source>
        <dbReference type="Pfam" id="PF01431"/>
    </source>
</evidence>
<name>A0A224Y624_9ACAR</name>
<dbReference type="GO" id="GO:0005886">
    <property type="term" value="C:plasma membrane"/>
    <property type="evidence" value="ECO:0007669"/>
    <property type="project" value="TreeGrafter"/>
</dbReference>
<dbReference type="Pfam" id="PF01431">
    <property type="entry name" value="Peptidase_M13"/>
    <property type="match status" value="1"/>
</dbReference>
<reference evidence="2" key="1">
    <citation type="journal article" date="2017" name="Parasit. Vectors">
        <title>Sialotranscriptomics of Rhipicephalus zambeziensis reveals intricate expression profiles of secretory proteins and suggests tight temporal transcriptional regulation during blood-feeding.</title>
        <authorList>
            <person name="de Castro M.H."/>
            <person name="de Klerk D."/>
            <person name="Pienaar R."/>
            <person name="Rees D.J.G."/>
            <person name="Mans B.J."/>
        </authorList>
    </citation>
    <scope>NUCLEOTIDE SEQUENCE</scope>
    <source>
        <tissue evidence="2">Salivary glands</tissue>
    </source>
</reference>
<dbReference type="Gene3D" id="3.40.390.10">
    <property type="entry name" value="Collagenase (Catalytic Domain)"/>
    <property type="match status" value="1"/>
</dbReference>
<dbReference type="GO" id="GO:0016485">
    <property type="term" value="P:protein processing"/>
    <property type="evidence" value="ECO:0007669"/>
    <property type="project" value="TreeGrafter"/>
</dbReference>
<dbReference type="AlphaFoldDB" id="A0A224Y624"/>
<feature type="domain" description="Peptidase M13 C-terminal" evidence="1">
    <location>
        <begin position="1"/>
        <end position="164"/>
    </location>
</feature>